<feature type="region of interest" description="Disordered" evidence="1">
    <location>
        <begin position="25"/>
        <end position="50"/>
    </location>
</feature>
<dbReference type="Proteomes" id="UP000673383">
    <property type="component" value="Unassembled WGS sequence"/>
</dbReference>
<evidence type="ECO:0000313" key="3">
    <source>
        <dbReference type="Proteomes" id="UP000673383"/>
    </source>
</evidence>
<comment type="caution">
    <text evidence="2">The sequence shown here is derived from an EMBL/GenBank/DDBJ whole genome shotgun (WGS) entry which is preliminary data.</text>
</comment>
<reference evidence="2" key="1">
    <citation type="submission" date="2021-02" db="EMBL/GenBank/DDBJ databases">
        <title>Genomic Encyclopedia of Type Strains, Phase IV (KMG-V): Genome sequencing to study the core and pangenomes of soil and plant-associated prokaryotes.</title>
        <authorList>
            <person name="Whitman W."/>
        </authorList>
    </citation>
    <scope>NUCLEOTIDE SEQUENCE</scope>
    <source>
        <strain evidence="2">USDA 406</strain>
    </source>
</reference>
<name>A0A8I2C9N6_BRAEL</name>
<gene>
    <name evidence="2" type="ORF">JOH49_009491</name>
</gene>
<dbReference type="EMBL" id="JAFICZ010000001">
    <property type="protein sequence ID" value="MBP1299738.1"/>
    <property type="molecule type" value="Genomic_DNA"/>
</dbReference>
<evidence type="ECO:0000313" key="2">
    <source>
        <dbReference type="EMBL" id="MBP1299738.1"/>
    </source>
</evidence>
<dbReference type="AlphaFoldDB" id="A0A8I2C9N6"/>
<sequence>MRAVVETGGAVGQQQVEIGDVDMRSHPGQRDQICGDADVARVGPPLKTQV</sequence>
<accession>A0A8I2C9N6</accession>
<organism evidence="2 3">
    <name type="scientific">Bradyrhizobium elkanii</name>
    <dbReference type="NCBI Taxonomy" id="29448"/>
    <lineage>
        <taxon>Bacteria</taxon>
        <taxon>Pseudomonadati</taxon>
        <taxon>Pseudomonadota</taxon>
        <taxon>Alphaproteobacteria</taxon>
        <taxon>Hyphomicrobiales</taxon>
        <taxon>Nitrobacteraceae</taxon>
        <taxon>Bradyrhizobium</taxon>
    </lineage>
</organism>
<evidence type="ECO:0000256" key="1">
    <source>
        <dbReference type="SAM" id="MobiDB-lite"/>
    </source>
</evidence>
<protein>
    <submittedName>
        <fullName evidence="2">Uncharacterized protein</fullName>
    </submittedName>
</protein>
<proteinExistence type="predicted"/>